<evidence type="ECO:0000256" key="8">
    <source>
        <dbReference type="ARBA" id="ARBA00022989"/>
    </source>
</evidence>
<dbReference type="GO" id="GO:0048038">
    <property type="term" value="F:quinone binding"/>
    <property type="evidence" value="ECO:0007669"/>
    <property type="project" value="UniProtKB-KW"/>
</dbReference>
<keyword evidence="13" id="KW-1185">Reference proteome</keyword>
<dbReference type="GO" id="GO:0030964">
    <property type="term" value="C:NADH dehydrogenase complex"/>
    <property type="evidence" value="ECO:0007669"/>
    <property type="project" value="TreeGrafter"/>
</dbReference>
<evidence type="ECO:0000256" key="11">
    <source>
        <dbReference type="HAMAP-Rule" id="MF_01456"/>
    </source>
</evidence>
<dbReference type="FunFam" id="1.10.287.3510:FF:000001">
    <property type="entry name" value="NADH-quinone oxidoreductase subunit K"/>
    <property type="match status" value="1"/>
</dbReference>
<feature type="transmembrane region" description="Helical" evidence="11">
    <location>
        <begin position="6"/>
        <end position="24"/>
    </location>
</feature>
<dbReference type="InterPro" id="IPR001133">
    <property type="entry name" value="NADH_UbQ_OxRdtase_chain4L/K"/>
</dbReference>
<dbReference type="GO" id="GO:0050136">
    <property type="term" value="F:NADH dehydrogenase (quinone) (non-electrogenic) activity"/>
    <property type="evidence" value="ECO:0007669"/>
    <property type="project" value="UniProtKB-UniRule"/>
</dbReference>
<reference evidence="12 13" key="1">
    <citation type="submission" date="2018-01" db="EMBL/GenBank/DDBJ databases">
        <title>A novel member of the phylum Bacteroidetes isolated from glacier ice.</title>
        <authorList>
            <person name="Liu Q."/>
            <person name="Xin Y.-H."/>
        </authorList>
    </citation>
    <scope>NUCLEOTIDE SEQUENCE [LARGE SCALE GENOMIC DNA]</scope>
    <source>
        <strain evidence="12 13">RB1R16</strain>
    </source>
</reference>
<comment type="catalytic activity">
    <reaction evidence="11">
        <text>a quinone + NADH + 5 H(+)(in) = a quinol + NAD(+) + 4 H(+)(out)</text>
        <dbReference type="Rhea" id="RHEA:57888"/>
        <dbReference type="ChEBI" id="CHEBI:15378"/>
        <dbReference type="ChEBI" id="CHEBI:24646"/>
        <dbReference type="ChEBI" id="CHEBI:57540"/>
        <dbReference type="ChEBI" id="CHEBI:57945"/>
        <dbReference type="ChEBI" id="CHEBI:132124"/>
    </reaction>
</comment>
<evidence type="ECO:0000256" key="2">
    <source>
        <dbReference type="ARBA" id="ARBA00004141"/>
    </source>
</evidence>
<dbReference type="EMBL" id="PPSL01000003">
    <property type="protein sequence ID" value="PQJ10439.1"/>
    <property type="molecule type" value="Genomic_DNA"/>
</dbReference>
<organism evidence="12 13">
    <name type="scientific">Flavipsychrobacter stenotrophus</name>
    <dbReference type="NCBI Taxonomy" id="2077091"/>
    <lineage>
        <taxon>Bacteria</taxon>
        <taxon>Pseudomonadati</taxon>
        <taxon>Bacteroidota</taxon>
        <taxon>Chitinophagia</taxon>
        <taxon>Chitinophagales</taxon>
        <taxon>Chitinophagaceae</taxon>
        <taxon>Flavipsychrobacter</taxon>
    </lineage>
</organism>
<feature type="transmembrane region" description="Helical" evidence="11">
    <location>
        <begin position="61"/>
        <end position="85"/>
    </location>
</feature>
<keyword evidence="4 11" id="KW-0813">Transport</keyword>
<evidence type="ECO:0000256" key="10">
    <source>
        <dbReference type="ARBA" id="ARBA00023136"/>
    </source>
</evidence>
<evidence type="ECO:0000256" key="1">
    <source>
        <dbReference type="ARBA" id="ARBA00002378"/>
    </source>
</evidence>
<keyword evidence="11" id="KW-1003">Cell membrane</keyword>
<evidence type="ECO:0000256" key="4">
    <source>
        <dbReference type="ARBA" id="ARBA00022448"/>
    </source>
</evidence>
<evidence type="ECO:0000256" key="3">
    <source>
        <dbReference type="ARBA" id="ARBA00010519"/>
    </source>
</evidence>
<keyword evidence="10 11" id="KW-0472">Membrane</keyword>
<dbReference type="Proteomes" id="UP000239872">
    <property type="component" value="Unassembled WGS sequence"/>
</dbReference>
<dbReference type="NCBIfam" id="NF004323">
    <property type="entry name" value="PRK05715.1-5"/>
    <property type="match status" value="1"/>
</dbReference>
<keyword evidence="7 11" id="KW-1278">Translocase</keyword>
<evidence type="ECO:0000256" key="6">
    <source>
        <dbReference type="ARBA" id="ARBA00022719"/>
    </source>
</evidence>
<comment type="function">
    <text evidence="11">NDH-1 shuttles electrons from NADH, via FMN and iron-sulfur (Fe-S) centers, to quinones in the respiratory chain. The immediate electron acceptor for the enzyme in this species is believed to be a menaquinone. Couples the redox reaction to proton translocation (for every two electrons transferred, four hydrogen ions are translocated across the cytoplasmic membrane), and thus conserves the redox energy in a proton gradient.</text>
</comment>
<dbReference type="AlphaFoldDB" id="A0A2S7SU41"/>
<sequence>MPVSSTHYLFLSLLLFSIGIMGTLMRRNAIIIFMCIELMLNAVNLLLVAFSKMYADADAQIFVFFIMVVAAAEVAVGLAVIVMMYRKVHSVDINILNRLKH</sequence>
<dbReference type="GO" id="GO:0005886">
    <property type="term" value="C:plasma membrane"/>
    <property type="evidence" value="ECO:0007669"/>
    <property type="project" value="UniProtKB-SubCell"/>
</dbReference>
<dbReference type="Pfam" id="PF00420">
    <property type="entry name" value="Oxidored_q2"/>
    <property type="match status" value="1"/>
</dbReference>
<comment type="subunit">
    <text evidence="11">NDH-1 is composed of 14 different subunits. Subunits NuoA, H, J, K, L, M, N constitute the membrane sector of the complex.</text>
</comment>
<evidence type="ECO:0000313" key="12">
    <source>
        <dbReference type="EMBL" id="PQJ10439.1"/>
    </source>
</evidence>
<dbReference type="GO" id="GO:0042773">
    <property type="term" value="P:ATP synthesis coupled electron transport"/>
    <property type="evidence" value="ECO:0007669"/>
    <property type="project" value="InterPro"/>
</dbReference>
<name>A0A2S7SU41_9BACT</name>
<dbReference type="NCBIfam" id="NF004320">
    <property type="entry name" value="PRK05715.1-2"/>
    <property type="match status" value="1"/>
</dbReference>
<evidence type="ECO:0000256" key="5">
    <source>
        <dbReference type="ARBA" id="ARBA00022692"/>
    </source>
</evidence>
<dbReference type="HAMAP" id="MF_01456">
    <property type="entry name" value="NDH1_NuoK"/>
    <property type="match status" value="1"/>
</dbReference>
<comment type="function">
    <text evidence="1">NDH-1 shuttles electrons from NADH, via FMN and iron-sulfur (Fe-S) centers, to quinones in the respiratory chain. The immediate electron acceptor for the enzyme in this species is believed to be ubiquinone. Couples the redox reaction to proton translocation (for every two electrons transferred, four hydrogen ions are translocated across the cytoplasmic membrane), and thus conserves the redox energy in a proton gradient.</text>
</comment>
<gene>
    <name evidence="11" type="primary">nuoK</name>
    <name evidence="12" type="ORF">CJD36_010710</name>
</gene>
<dbReference type="RefSeq" id="WP_105039167.1">
    <property type="nucleotide sequence ID" value="NZ_PPSL01000003.1"/>
</dbReference>
<evidence type="ECO:0000256" key="9">
    <source>
        <dbReference type="ARBA" id="ARBA00023027"/>
    </source>
</evidence>
<proteinExistence type="inferred from homology"/>
<dbReference type="EC" id="7.1.1.-" evidence="11"/>
<comment type="subcellular location">
    <subcellularLocation>
        <location evidence="11">Cell membrane</location>
        <topology evidence="11">Multi-pass membrane protein</topology>
    </subcellularLocation>
    <subcellularLocation>
        <location evidence="2">Membrane</location>
        <topology evidence="2">Multi-pass membrane protein</topology>
    </subcellularLocation>
</comment>
<comment type="similarity">
    <text evidence="3 11">Belongs to the complex I subunit 4L family.</text>
</comment>
<feature type="transmembrane region" description="Helical" evidence="11">
    <location>
        <begin position="31"/>
        <end position="55"/>
    </location>
</feature>
<dbReference type="InterPro" id="IPR039428">
    <property type="entry name" value="NUOK/Mnh_C1-like"/>
</dbReference>
<dbReference type="Gene3D" id="1.10.287.3510">
    <property type="match status" value="1"/>
</dbReference>
<protein>
    <recommendedName>
        <fullName evidence="11">NADH-quinone oxidoreductase subunit K</fullName>
        <ecNumber evidence="11">7.1.1.-</ecNumber>
    </recommendedName>
    <alternativeName>
        <fullName evidence="11">NADH dehydrogenase I subunit K</fullName>
    </alternativeName>
    <alternativeName>
        <fullName evidence="11">NDH-1 subunit K</fullName>
    </alternativeName>
</protein>
<comment type="caution">
    <text evidence="12">The sequence shown here is derived from an EMBL/GenBank/DDBJ whole genome shotgun (WGS) entry which is preliminary data.</text>
</comment>
<keyword evidence="6 11" id="KW-0874">Quinone</keyword>
<accession>A0A2S7SU41</accession>
<dbReference type="PANTHER" id="PTHR11434:SF21">
    <property type="entry name" value="NADH DEHYDROGENASE SUBUNIT 4L-RELATED"/>
    <property type="match status" value="1"/>
</dbReference>
<evidence type="ECO:0000313" key="13">
    <source>
        <dbReference type="Proteomes" id="UP000239872"/>
    </source>
</evidence>
<evidence type="ECO:0000256" key="7">
    <source>
        <dbReference type="ARBA" id="ARBA00022967"/>
    </source>
</evidence>
<dbReference type="PANTHER" id="PTHR11434">
    <property type="entry name" value="NADH-UBIQUINONE OXIDOREDUCTASE SUBUNIT ND4L"/>
    <property type="match status" value="1"/>
</dbReference>
<keyword evidence="8 11" id="KW-1133">Transmembrane helix</keyword>
<keyword evidence="9 11" id="KW-0520">NAD</keyword>
<keyword evidence="5 11" id="KW-0812">Transmembrane</keyword>
<dbReference type="NCBIfam" id="NF004321">
    <property type="entry name" value="PRK05715.1-3"/>
    <property type="match status" value="1"/>
</dbReference>